<dbReference type="Proteomes" id="UP001152795">
    <property type="component" value="Unassembled WGS sequence"/>
</dbReference>
<dbReference type="InterPro" id="IPR011009">
    <property type="entry name" value="Kinase-like_dom_sf"/>
</dbReference>
<accession>A0A7D9KC05</accession>
<dbReference type="EMBL" id="CACRXK020030131">
    <property type="protein sequence ID" value="CAB4042448.1"/>
    <property type="molecule type" value="Genomic_DNA"/>
</dbReference>
<protein>
    <submittedName>
        <fullName evidence="2">Partial</fullName>
    </submittedName>
</protein>
<gene>
    <name evidence="2" type="ORF">PACLA_8A080773</name>
</gene>
<dbReference type="OrthoDB" id="4062651at2759"/>
<evidence type="ECO:0000313" key="2">
    <source>
        <dbReference type="EMBL" id="CAB4042448.1"/>
    </source>
</evidence>
<dbReference type="Gene3D" id="1.10.510.10">
    <property type="entry name" value="Transferase(Phosphotransferase) domain 1"/>
    <property type="match status" value="1"/>
</dbReference>
<dbReference type="AlphaFoldDB" id="A0A7D9KC05"/>
<feature type="non-terminal residue" evidence="2">
    <location>
        <position position="66"/>
    </location>
</feature>
<dbReference type="GO" id="GO:0004672">
    <property type="term" value="F:protein kinase activity"/>
    <property type="evidence" value="ECO:0007669"/>
    <property type="project" value="InterPro"/>
</dbReference>
<evidence type="ECO:0000259" key="1">
    <source>
        <dbReference type="Pfam" id="PF07714"/>
    </source>
</evidence>
<dbReference type="InterPro" id="IPR001245">
    <property type="entry name" value="Ser-Thr/Tyr_kinase_cat_dom"/>
</dbReference>
<sequence>REPQENQEKQIEEERDMGGKIAVRWIDPEAITDITFSTATDIYSYGIALFEMLFPEKPYWNWCNEE</sequence>
<comment type="caution">
    <text evidence="2">The sequence shown here is derived from an EMBL/GenBank/DDBJ whole genome shotgun (WGS) entry which is preliminary data.</text>
</comment>
<proteinExistence type="predicted"/>
<organism evidence="2 3">
    <name type="scientific">Paramuricea clavata</name>
    <name type="common">Red gorgonian</name>
    <name type="synonym">Violescent sea-whip</name>
    <dbReference type="NCBI Taxonomy" id="317549"/>
    <lineage>
        <taxon>Eukaryota</taxon>
        <taxon>Metazoa</taxon>
        <taxon>Cnidaria</taxon>
        <taxon>Anthozoa</taxon>
        <taxon>Octocorallia</taxon>
        <taxon>Malacalcyonacea</taxon>
        <taxon>Plexauridae</taxon>
        <taxon>Paramuricea</taxon>
    </lineage>
</organism>
<dbReference type="Pfam" id="PF07714">
    <property type="entry name" value="PK_Tyr_Ser-Thr"/>
    <property type="match status" value="1"/>
</dbReference>
<feature type="non-terminal residue" evidence="2">
    <location>
        <position position="1"/>
    </location>
</feature>
<feature type="domain" description="Serine-threonine/tyrosine-protein kinase catalytic" evidence="1">
    <location>
        <begin position="10"/>
        <end position="65"/>
    </location>
</feature>
<reference evidence="2" key="1">
    <citation type="submission" date="2020-04" db="EMBL/GenBank/DDBJ databases">
        <authorList>
            <person name="Alioto T."/>
            <person name="Alioto T."/>
            <person name="Gomez Garrido J."/>
        </authorList>
    </citation>
    <scope>NUCLEOTIDE SEQUENCE</scope>
    <source>
        <strain evidence="2">A484AB</strain>
    </source>
</reference>
<name>A0A7D9KC05_PARCT</name>
<evidence type="ECO:0000313" key="3">
    <source>
        <dbReference type="Proteomes" id="UP001152795"/>
    </source>
</evidence>
<keyword evidence="3" id="KW-1185">Reference proteome</keyword>
<dbReference type="SUPFAM" id="SSF56112">
    <property type="entry name" value="Protein kinase-like (PK-like)"/>
    <property type="match status" value="1"/>
</dbReference>